<feature type="transmembrane region" description="Helical" evidence="2">
    <location>
        <begin position="12"/>
        <end position="32"/>
    </location>
</feature>
<protein>
    <recommendedName>
        <fullName evidence="1">Inner membrane protein</fullName>
    </recommendedName>
</protein>
<dbReference type="RefSeq" id="WP_343814150.1">
    <property type="nucleotide sequence ID" value="NZ_BAAAFA010000001.1"/>
</dbReference>
<dbReference type="Proteomes" id="UP001500021">
    <property type="component" value="Unassembled WGS sequence"/>
</dbReference>
<comment type="subcellular location">
    <subcellularLocation>
        <location evidence="1">Cell inner membrane</location>
        <topology evidence="1">Multi-pass membrane protein</topology>
    </subcellularLocation>
</comment>
<proteinExistence type="predicted"/>
<organism evidence="3 4">
    <name type="scientific">Colwellia asteriadis</name>
    <dbReference type="NCBI Taxonomy" id="517723"/>
    <lineage>
        <taxon>Bacteria</taxon>
        <taxon>Pseudomonadati</taxon>
        <taxon>Pseudomonadota</taxon>
        <taxon>Gammaproteobacteria</taxon>
        <taxon>Alteromonadales</taxon>
        <taxon>Colwelliaceae</taxon>
        <taxon>Colwellia</taxon>
    </lineage>
</organism>
<sequence>MNLKVTLVSYKNIGYQLLGLALVGLGIIGIVLPVMPTTIFFILALACFTHSSPKLTAWLLNHPRYGASLRHWQAHKVVPIKAKCFAGAGMLAGLIILSLSNAPWWVVSLVAAIEVIVMIYLVARPSQVPQNELQH</sequence>
<feature type="transmembrane region" description="Helical" evidence="2">
    <location>
        <begin position="38"/>
        <end position="60"/>
    </location>
</feature>
<keyword evidence="1" id="KW-1003">Cell membrane</keyword>
<keyword evidence="2" id="KW-1133">Transmembrane helix</keyword>
<dbReference type="PANTHER" id="PTHR35813:SF1">
    <property type="entry name" value="INNER MEMBRANE PROTEIN YBAN"/>
    <property type="match status" value="1"/>
</dbReference>
<gene>
    <name evidence="3" type="ORF">GCM10009111_03000</name>
</gene>
<keyword evidence="2" id="KW-0812">Transmembrane</keyword>
<reference evidence="3 4" key="1">
    <citation type="journal article" date="2019" name="Int. J. Syst. Evol. Microbiol.">
        <title>The Global Catalogue of Microorganisms (GCM) 10K type strain sequencing project: providing services to taxonomists for standard genome sequencing and annotation.</title>
        <authorList>
            <consortium name="The Broad Institute Genomics Platform"/>
            <consortium name="The Broad Institute Genome Sequencing Center for Infectious Disease"/>
            <person name="Wu L."/>
            <person name="Ma J."/>
        </authorList>
    </citation>
    <scope>NUCLEOTIDE SEQUENCE [LARGE SCALE GENOMIC DNA]</scope>
    <source>
        <strain evidence="3 4">JCM 15608</strain>
    </source>
</reference>
<dbReference type="PANTHER" id="PTHR35813">
    <property type="entry name" value="INNER MEMBRANE PROTEIN YBAN"/>
    <property type="match status" value="1"/>
</dbReference>
<evidence type="ECO:0000313" key="4">
    <source>
        <dbReference type="Proteomes" id="UP001500021"/>
    </source>
</evidence>
<dbReference type="PIRSF" id="PIRSF016789">
    <property type="entry name" value="DUF454"/>
    <property type="match status" value="1"/>
</dbReference>
<dbReference type="Pfam" id="PF04304">
    <property type="entry name" value="DUF454"/>
    <property type="match status" value="1"/>
</dbReference>
<keyword evidence="1" id="KW-0997">Cell inner membrane</keyword>
<keyword evidence="1 2" id="KW-0472">Membrane</keyword>
<evidence type="ECO:0000313" key="3">
    <source>
        <dbReference type="EMBL" id="GAA0811062.1"/>
    </source>
</evidence>
<comment type="caution">
    <text evidence="3">The sequence shown here is derived from an EMBL/GenBank/DDBJ whole genome shotgun (WGS) entry which is preliminary data.</text>
</comment>
<dbReference type="EMBL" id="BAAAFA010000001">
    <property type="protein sequence ID" value="GAA0811062.1"/>
    <property type="molecule type" value="Genomic_DNA"/>
</dbReference>
<evidence type="ECO:0000256" key="1">
    <source>
        <dbReference type="PIRNR" id="PIRNR016789"/>
    </source>
</evidence>
<keyword evidence="4" id="KW-1185">Reference proteome</keyword>
<feature type="transmembrane region" description="Helical" evidence="2">
    <location>
        <begin position="105"/>
        <end position="123"/>
    </location>
</feature>
<name>A0ABN1L2S8_9GAMM</name>
<feature type="transmembrane region" description="Helical" evidence="2">
    <location>
        <begin position="80"/>
        <end position="99"/>
    </location>
</feature>
<evidence type="ECO:0000256" key="2">
    <source>
        <dbReference type="SAM" id="Phobius"/>
    </source>
</evidence>
<dbReference type="InterPro" id="IPR007401">
    <property type="entry name" value="DUF454"/>
</dbReference>
<accession>A0ABN1L2S8</accession>